<gene>
    <name evidence="3" type="ORF">F753_12025</name>
</gene>
<dbReference type="SUPFAM" id="SSF101478">
    <property type="entry name" value="ADP-ribosylglycohydrolase"/>
    <property type="match status" value="1"/>
</dbReference>
<evidence type="ECO:0000313" key="4">
    <source>
        <dbReference type="Proteomes" id="UP000017822"/>
    </source>
</evidence>
<dbReference type="Pfam" id="PF03747">
    <property type="entry name" value="ADP_ribosyl_GH"/>
    <property type="match status" value="1"/>
</dbReference>
<evidence type="ECO:0008006" key="5">
    <source>
        <dbReference type="Google" id="ProtNLM"/>
    </source>
</evidence>
<dbReference type="Proteomes" id="UP000017822">
    <property type="component" value="Unassembled WGS sequence"/>
</dbReference>
<dbReference type="Gene3D" id="3.30.540.10">
    <property type="entry name" value="Fructose-1,6-Bisphosphatase, subunit A, domain 1"/>
    <property type="match status" value="1"/>
</dbReference>
<dbReference type="Pfam" id="PF00459">
    <property type="entry name" value="Inositol_P"/>
    <property type="match status" value="1"/>
</dbReference>
<dbReference type="PANTHER" id="PTHR16222:SF35">
    <property type="entry name" value="ADP-RIBOSYLGLYCOHYDROLASE"/>
    <property type="match status" value="1"/>
</dbReference>
<dbReference type="InterPro" id="IPR005502">
    <property type="entry name" value="Ribosyl_crysJ1"/>
</dbReference>
<dbReference type="Gene3D" id="1.10.4080.10">
    <property type="entry name" value="ADP-ribosylation/Crystallin J1"/>
    <property type="match status" value="1"/>
</dbReference>
<evidence type="ECO:0000313" key="3">
    <source>
        <dbReference type="EMBL" id="ESQ99142.1"/>
    </source>
</evidence>
<evidence type="ECO:0000256" key="1">
    <source>
        <dbReference type="PIRSR" id="PIRSR600760-2"/>
    </source>
</evidence>
<protein>
    <recommendedName>
        <fullName evidence="5">Crystallin</fullName>
    </recommendedName>
</protein>
<dbReference type="RefSeq" id="WP_023445433.1">
    <property type="nucleotide sequence ID" value="NZ_AOFQ01000033.1"/>
</dbReference>
<dbReference type="EMBL" id="AOFQ01000033">
    <property type="protein sequence ID" value="ESQ99142.1"/>
    <property type="molecule type" value="Genomic_DNA"/>
</dbReference>
<dbReference type="PATRIC" id="fig|1263865.4.peg.2330"/>
<dbReference type="PRINTS" id="PR00377">
    <property type="entry name" value="IMPHPHTASES"/>
</dbReference>
<feature type="binding site" evidence="1">
    <location>
        <position position="68"/>
    </location>
    <ligand>
        <name>Mg(2+)</name>
        <dbReference type="ChEBI" id="CHEBI:18420"/>
        <label>1</label>
        <note>catalytic</note>
    </ligand>
</feature>
<organism evidence="3 4">
    <name type="scientific">Stutzerimonas chloritidismutans AW-1</name>
    <dbReference type="NCBI Taxonomy" id="1263865"/>
    <lineage>
        <taxon>Bacteria</taxon>
        <taxon>Pseudomonadati</taxon>
        <taxon>Pseudomonadota</taxon>
        <taxon>Gammaproteobacteria</taxon>
        <taxon>Pseudomonadales</taxon>
        <taxon>Pseudomonadaceae</taxon>
        <taxon>Stutzerimonas</taxon>
    </lineage>
</organism>
<proteinExistence type="predicted"/>
<dbReference type="PANTHER" id="PTHR16222">
    <property type="entry name" value="ADP-RIBOSYLGLYCOHYDROLASE"/>
    <property type="match status" value="1"/>
</dbReference>
<feature type="binding site" evidence="2">
    <location>
        <position position="343"/>
    </location>
    <ligand>
        <name>Mg(2+)</name>
        <dbReference type="ChEBI" id="CHEBI:18420"/>
        <label>1</label>
    </ligand>
</feature>
<dbReference type="SUPFAM" id="SSF56655">
    <property type="entry name" value="Carbohydrate phosphatase"/>
    <property type="match status" value="1"/>
</dbReference>
<evidence type="ECO:0000256" key="2">
    <source>
        <dbReference type="PIRSR" id="PIRSR605502-1"/>
    </source>
</evidence>
<keyword evidence="1" id="KW-0460">Magnesium</keyword>
<feature type="binding site" evidence="1">
    <location>
        <position position="87"/>
    </location>
    <ligand>
        <name>Mg(2+)</name>
        <dbReference type="ChEBI" id="CHEBI:18420"/>
        <label>1</label>
        <note>catalytic</note>
    </ligand>
</feature>
<sequence>MMMDAIDIASLLRPVQVAVEAAGELILREWEREGGPRGSGDKAAVDEEIERLLHKQLIGLLDVDFWGEETCQRLTGQRFCWVVDPHDGTRDFLLGLPGSAISVALLRDGQPVLGVVYAPISPDRGRDCIAWAEGLPHLLRNDTAHPVDLSGSRLEAGEIVWLSAAAARKPHANIRLCAPARFVAMPSIAYRLARAAAGDGVAAVSLTSLSAHDVAAGHALLIGAGGVLLHQSGRPLGYRNMNLVCIRCFGGAAAACAALAGRPWSQALEECNEAQRSLPMSPVFPPVQRLQRAFGCLAAMLIGDNLGAQVEFMSAAEIAERFASEALTMEDGGTWKIQAGQPTDDGELALTLARSLVEQGGFSATDVAQRYVAWLRSEPFDVGNTTRQALLGPLRQPALAVDEACRAHASVSSQANGALMRVAPIGIAAHGRPSLAACWARQDALLTHPHGVCQEANAAYAAAIAAAVAGADRQAMLDAALTVLPPSAEGDAVKQVLLAAAAGERPDDYQQQMGWVLIALQNAFYHLLAGNTVGHALNETIRKGGDTDTNACIAGALVGAADGIANLEWSQLGALVSCRAHPQSLRPRPITCWPDDAGMLAQRLLVLDVDGSC</sequence>
<comment type="caution">
    <text evidence="3">The sequence shown here is derived from an EMBL/GenBank/DDBJ whole genome shotgun (WGS) entry which is preliminary data.</text>
</comment>
<feature type="binding site" evidence="2">
    <location>
        <position position="549"/>
    </location>
    <ligand>
        <name>Mg(2+)</name>
        <dbReference type="ChEBI" id="CHEBI:18420"/>
        <label>1</label>
    </ligand>
</feature>
<feature type="binding site" evidence="2">
    <location>
        <position position="546"/>
    </location>
    <ligand>
        <name>Mg(2+)</name>
        <dbReference type="ChEBI" id="CHEBI:18420"/>
        <label>1</label>
    </ligand>
</feature>
<feature type="binding site" evidence="2">
    <location>
        <position position="345"/>
    </location>
    <ligand>
        <name>Mg(2+)</name>
        <dbReference type="ChEBI" id="CHEBI:18420"/>
        <label>1</label>
    </ligand>
</feature>
<feature type="binding site" evidence="1">
    <location>
        <position position="213"/>
    </location>
    <ligand>
        <name>Mg(2+)</name>
        <dbReference type="ChEBI" id="CHEBI:18420"/>
        <label>1</label>
        <note>catalytic</note>
    </ligand>
</feature>
<name>V4QBM1_STUCH</name>
<reference evidence="3 4" key="1">
    <citation type="submission" date="2013-07" db="EMBL/GenBank/DDBJ databases">
        <authorList>
            <person name="Schaap P.J."/>
            <person name="Mehboob F."/>
            <person name="Oosterkamp M.J."/>
            <person name="de Vos W.M."/>
            <person name="Stams A.J.M."/>
            <person name="Koehorst J.J."/>
        </authorList>
    </citation>
    <scope>NUCLEOTIDE SEQUENCE [LARGE SCALE GENOMIC DNA]</scope>
    <source>
        <strain evidence="3 4">AW-1</strain>
    </source>
</reference>
<accession>V4QBM1</accession>
<dbReference type="InterPro" id="IPR000760">
    <property type="entry name" value="Inositol_monophosphatase-like"/>
</dbReference>
<keyword evidence="1" id="KW-0479">Metal-binding</keyword>
<feature type="binding site" evidence="2">
    <location>
        <position position="548"/>
    </location>
    <ligand>
        <name>Mg(2+)</name>
        <dbReference type="ChEBI" id="CHEBI:18420"/>
        <label>1</label>
    </ligand>
</feature>
<dbReference type="InterPro" id="IPR050792">
    <property type="entry name" value="ADP-ribosylglycohydrolase"/>
</dbReference>
<feature type="binding site" evidence="2">
    <location>
        <position position="344"/>
    </location>
    <ligand>
        <name>Mg(2+)</name>
        <dbReference type="ChEBI" id="CHEBI:18420"/>
        <label>1</label>
    </ligand>
</feature>
<dbReference type="GO" id="GO:0046872">
    <property type="term" value="F:metal ion binding"/>
    <property type="evidence" value="ECO:0007669"/>
    <property type="project" value="UniProtKB-KW"/>
</dbReference>
<dbReference type="AlphaFoldDB" id="V4QBM1"/>
<feature type="binding site" evidence="1">
    <location>
        <position position="84"/>
    </location>
    <ligand>
        <name>Mg(2+)</name>
        <dbReference type="ChEBI" id="CHEBI:18420"/>
        <label>1</label>
        <note>catalytic</note>
    </ligand>
</feature>
<dbReference type="InterPro" id="IPR036705">
    <property type="entry name" value="Ribosyl_crysJ1_sf"/>
</dbReference>
<dbReference type="Gene3D" id="3.40.190.80">
    <property type="match status" value="1"/>
</dbReference>
<comment type="cofactor">
    <cofactor evidence="2">
        <name>Mg(2+)</name>
        <dbReference type="ChEBI" id="CHEBI:18420"/>
    </cofactor>
    <text evidence="2">Binds 2 magnesium ions per subunit.</text>
</comment>